<feature type="region of interest" description="Disordered" evidence="5">
    <location>
        <begin position="217"/>
        <end position="267"/>
    </location>
</feature>
<evidence type="ECO:0000313" key="8">
    <source>
        <dbReference type="Proteomes" id="UP001177744"/>
    </source>
</evidence>
<dbReference type="EMBL" id="JAULJE010000014">
    <property type="protein sequence ID" value="KAK1334909.1"/>
    <property type="molecule type" value="Genomic_DNA"/>
</dbReference>
<reference evidence="7" key="1">
    <citation type="submission" date="2023-06" db="EMBL/GenBank/DDBJ databases">
        <title>Reference genome for the Northern bat (Eptesicus nilssonii), a most northern bat species.</title>
        <authorList>
            <person name="Laine V.N."/>
            <person name="Pulliainen A.T."/>
            <person name="Lilley T.M."/>
        </authorList>
    </citation>
    <scope>NUCLEOTIDE SEQUENCE</scope>
    <source>
        <strain evidence="7">BLF_Eptnil</strain>
        <tissue evidence="7">Kidney</tissue>
    </source>
</reference>
<evidence type="ECO:0000256" key="3">
    <source>
        <dbReference type="ARBA" id="ARBA00022989"/>
    </source>
</evidence>
<evidence type="ECO:0000256" key="2">
    <source>
        <dbReference type="ARBA" id="ARBA00022692"/>
    </source>
</evidence>
<feature type="region of interest" description="Disordered" evidence="5">
    <location>
        <begin position="27"/>
        <end position="110"/>
    </location>
</feature>
<proteinExistence type="predicted"/>
<sequence length="508" mass="54714">MSPCGLFFHMEDDVVLQTLQVGFRPRGMVAGSGGPRGRSDTGMATAGPGRPMAGPPRPATGRATGRGRHPVPGGRKRAQLSTSPGARGARRRSSGPEAASGAPAVRTSPWVAGGPDAVIVQQNPKAGSLPNKSSSCSAGTARPVRGRRGPGAAARAAGRALAGTALAQTSLFLEAFDNLLYSLHVLPDFTRGCCAILHCSWPQDAIVREMDVEVRGPVDLSSGDHQHLVRKAADEGSQPKPKQTKATAPAPEPKQAHGKPHPKTDQRADSYVVDISEETTPEESNAAASPFSEESIRRAFIVKVFLLLSAQLVITGTIIGVFIFWPGLKNWVHKNPWFTYAIFPAFFAVLIVLACCEKMRRQVPANYILLGLFTVLEGLMLGAVSVFYGAEEVLWAIGATALVTLSLTLFALQTKLDFTLLHGVLFVSLVVLFIYGILLLFIRSYWLHLLYAGLGTVLFSLYLVMDVQLMVGGSHHLKLDPEEYVFAALNIYLDIINLFLFILQLIGR</sequence>
<dbReference type="PANTHER" id="PTHR23291">
    <property type="entry name" value="BAX INHIBITOR-RELATED"/>
    <property type="match status" value="1"/>
</dbReference>
<comment type="caution">
    <text evidence="7">The sequence shown here is derived from an EMBL/GenBank/DDBJ whole genome shotgun (WGS) entry which is preliminary data.</text>
</comment>
<feature type="transmembrane region" description="Helical" evidence="6">
    <location>
        <begin position="304"/>
        <end position="325"/>
    </location>
</feature>
<keyword evidence="4 6" id="KW-0472">Membrane</keyword>
<keyword evidence="2 6" id="KW-0812">Transmembrane</keyword>
<feature type="compositionally biased region" description="Low complexity" evidence="5">
    <location>
        <begin position="42"/>
        <end position="52"/>
    </location>
</feature>
<feature type="transmembrane region" description="Helical" evidence="6">
    <location>
        <begin position="448"/>
        <end position="472"/>
    </location>
</feature>
<feature type="transmembrane region" description="Helical" evidence="6">
    <location>
        <begin position="367"/>
        <end position="388"/>
    </location>
</feature>
<accession>A0AA40HPD4</accession>
<feature type="transmembrane region" description="Helical" evidence="6">
    <location>
        <begin position="484"/>
        <end position="506"/>
    </location>
</feature>
<organism evidence="7 8">
    <name type="scientific">Cnephaeus nilssonii</name>
    <name type="common">Northern bat</name>
    <name type="synonym">Eptesicus nilssonii</name>
    <dbReference type="NCBI Taxonomy" id="3371016"/>
    <lineage>
        <taxon>Eukaryota</taxon>
        <taxon>Metazoa</taxon>
        <taxon>Chordata</taxon>
        <taxon>Craniata</taxon>
        <taxon>Vertebrata</taxon>
        <taxon>Euteleostomi</taxon>
        <taxon>Mammalia</taxon>
        <taxon>Eutheria</taxon>
        <taxon>Laurasiatheria</taxon>
        <taxon>Chiroptera</taxon>
        <taxon>Yangochiroptera</taxon>
        <taxon>Vespertilionidae</taxon>
        <taxon>Cnephaeus</taxon>
    </lineage>
</organism>
<dbReference type="Proteomes" id="UP001177744">
    <property type="component" value="Unassembled WGS sequence"/>
</dbReference>
<feature type="compositionally biased region" description="Polar residues" evidence="5">
    <location>
        <begin position="125"/>
        <end position="137"/>
    </location>
</feature>
<keyword evidence="3 6" id="KW-1133">Transmembrane helix</keyword>
<evidence type="ECO:0000256" key="4">
    <source>
        <dbReference type="ARBA" id="ARBA00023136"/>
    </source>
</evidence>
<feature type="compositionally biased region" description="Low complexity" evidence="5">
    <location>
        <begin position="95"/>
        <end position="104"/>
    </location>
</feature>
<name>A0AA40HPD4_CNENI</name>
<feature type="transmembrane region" description="Helical" evidence="6">
    <location>
        <begin position="419"/>
        <end position="442"/>
    </location>
</feature>
<dbReference type="GO" id="GO:0016020">
    <property type="term" value="C:membrane"/>
    <property type="evidence" value="ECO:0007669"/>
    <property type="project" value="UniProtKB-SubCell"/>
</dbReference>
<evidence type="ECO:0000256" key="1">
    <source>
        <dbReference type="ARBA" id="ARBA00004141"/>
    </source>
</evidence>
<dbReference type="InterPro" id="IPR006214">
    <property type="entry name" value="Bax_inhibitor_1-related"/>
</dbReference>
<evidence type="ECO:0000256" key="5">
    <source>
        <dbReference type="SAM" id="MobiDB-lite"/>
    </source>
</evidence>
<feature type="compositionally biased region" description="Basic and acidic residues" evidence="5">
    <location>
        <begin position="217"/>
        <end position="234"/>
    </location>
</feature>
<protein>
    <submittedName>
        <fullName evidence="7">Uncharacterized protein</fullName>
    </submittedName>
</protein>
<dbReference type="AlphaFoldDB" id="A0AA40HPD4"/>
<keyword evidence="8" id="KW-1185">Reference proteome</keyword>
<evidence type="ECO:0000313" key="7">
    <source>
        <dbReference type="EMBL" id="KAK1334909.1"/>
    </source>
</evidence>
<evidence type="ECO:0000256" key="6">
    <source>
        <dbReference type="SAM" id="Phobius"/>
    </source>
</evidence>
<gene>
    <name evidence="7" type="ORF">QTO34_004481</name>
</gene>
<dbReference type="CDD" id="cd10428">
    <property type="entry name" value="LFG_like"/>
    <property type="match status" value="1"/>
</dbReference>
<feature type="transmembrane region" description="Helical" evidence="6">
    <location>
        <begin position="337"/>
        <end position="355"/>
    </location>
</feature>
<comment type="subcellular location">
    <subcellularLocation>
        <location evidence="1">Membrane</location>
        <topology evidence="1">Multi-pass membrane protein</topology>
    </subcellularLocation>
</comment>
<feature type="compositionally biased region" description="Basic residues" evidence="5">
    <location>
        <begin position="65"/>
        <end position="78"/>
    </location>
</feature>
<feature type="transmembrane region" description="Helical" evidence="6">
    <location>
        <begin position="394"/>
        <end position="412"/>
    </location>
</feature>
<feature type="region of interest" description="Disordered" evidence="5">
    <location>
        <begin position="125"/>
        <end position="152"/>
    </location>
</feature>
<dbReference type="Pfam" id="PF01027">
    <property type="entry name" value="Bax1-I"/>
    <property type="match status" value="1"/>
</dbReference>
<dbReference type="PANTHER" id="PTHR23291:SF47">
    <property type="entry name" value="TRANSMEMBRANE BAX INHIBITOR MOTIF CONTAINING 7"/>
    <property type="match status" value="1"/>
</dbReference>